<name>A0A0M3IG20_ASCLU</name>
<dbReference type="WBParaSite" id="ALUE_0001720501-mRNA-1">
    <property type="protein sequence ID" value="ALUE_0001720501-mRNA-1"/>
    <property type="gene ID" value="ALUE_0001720501"/>
</dbReference>
<dbReference type="AlphaFoldDB" id="A0A0M3IG20"/>
<keyword evidence="1" id="KW-1185">Reference proteome</keyword>
<organism evidence="1 2">
    <name type="scientific">Ascaris lumbricoides</name>
    <name type="common">Giant roundworm</name>
    <dbReference type="NCBI Taxonomy" id="6252"/>
    <lineage>
        <taxon>Eukaryota</taxon>
        <taxon>Metazoa</taxon>
        <taxon>Ecdysozoa</taxon>
        <taxon>Nematoda</taxon>
        <taxon>Chromadorea</taxon>
        <taxon>Rhabditida</taxon>
        <taxon>Spirurina</taxon>
        <taxon>Ascaridomorpha</taxon>
        <taxon>Ascaridoidea</taxon>
        <taxon>Ascarididae</taxon>
        <taxon>Ascaris</taxon>
    </lineage>
</organism>
<evidence type="ECO:0000313" key="1">
    <source>
        <dbReference type="Proteomes" id="UP000036681"/>
    </source>
</evidence>
<accession>A0A0M3IG20</accession>
<reference evidence="2" key="1">
    <citation type="submission" date="2017-02" db="UniProtKB">
        <authorList>
            <consortium name="WormBaseParasite"/>
        </authorList>
    </citation>
    <scope>IDENTIFICATION</scope>
</reference>
<sequence>MKTDELLRVSASANIQVILDIVHTFYVCSHIHTTIPRDSTLQSSRTLRKSEPRVRTLIVLLAATVPCF</sequence>
<dbReference type="Proteomes" id="UP000036681">
    <property type="component" value="Unplaced"/>
</dbReference>
<evidence type="ECO:0000313" key="2">
    <source>
        <dbReference type="WBParaSite" id="ALUE_0001720501-mRNA-1"/>
    </source>
</evidence>
<proteinExistence type="predicted"/>
<protein>
    <submittedName>
        <fullName evidence="2">Ovule protein</fullName>
    </submittedName>
</protein>